<comment type="caution">
    <text evidence="1">The sequence shown here is derived from an EMBL/GenBank/DDBJ whole genome shotgun (WGS) entry which is preliminary data.</text>
</comment>
<protein>
    <submittedName>
        <fullName evidence="1">Uncharacterized protein</fullName>
    </submittedName>
</protein>
<keyword evidence="2" id="KW-1185">Reference proteome</keyword>
<evidence type="ECO:0000313" key="1">
    <source>
        <dbReference type="EMBL" id="CAH0371834.1"/>
    </source>
</evidence>
<dbReference type="AlphaFoldDB" id="A0A8J2SRU5"/>
<gene>
    <name evidence="1" type="ORF">PECAL_3P17890</name>
</gene>
<sequence length="278" mass="31367">MPRLRSQTRVTGMGIPLPPDLVGRCLESLPFEDVHTDVKQVSKEVRLAARRSLTRGRWRPVKLFCEQGLAALSGDTPPSSDQTKAMLRSAWATEPSVVLLEIASWPAMRPAEGELHANYLDATIRFLDVVEPSLDGIGRVIAAFGPETVRSGLRCWRGWSNPPHIFAGKIWIEGLLCQWFWRAARNDGESAPEVLFKIQPDLGLHAWKDPRGIASVLIKWGLTLNGVVITRDNPASIELRDRIRAEWQDSSETQVLLQVFDEAPVWREDYYDSFILEF</sequence>
<dbReference type="Proteomes" id="UP000789595">
    <property type="component" value="Unassembled WGS sequence"/>
</dbReference>
<proteinExistence type="predicted"/>
<dbReference type="EMBL" id="CAKKNE010000003">
    <property type="protein sequence ID" value="CAH0371834.1"/>
    <property type="molecule type" value="Genomic_DNA"/>
</dbReference>
<organism evidence="1 2">
    <name type="scientific">Pelagomonas calceolata</name>
    <dbReference type="NCBI Taxonomy" id="35677"/>
    <lineage>
        <taxon>Eukaryota</taxon>
        <taxon>Sar</taxon>
        <taxon>Stramenopiles</taxon>
        <taxon>Ochrophyta</taxon>
        <taxon>Pelagophyceae</taxon>
        <taxon>Pelagomonadales</taxon>
        <taxon>Pelagomonadaceae</taxon>
        <taxon>Pelagomonas</taxon>
    </lineage>
</organism>
<name>A0A8J2SRU5_9STRA</name>
<reference evidence="1" key="1">
    <citation type="submission" date="2021-11" db="EMBL/GenBank/DDBJ databases">
        <authorList>
            <consortium name="Genoscope - CEA"/>
            <person name="William W."/>
        </authorList>
    </citation>
    <scope>NUCLEOTIDE SEQUENCE</scope>
</reference>
<accession>A0A8J2SRU5</accession>
<evidence type="ECO:0000313" key="2">
    <source>
        <dbReference type="Proteomes" id="UP000789595"/>
    </source>
</evidence>